<evidence type="ECO:0000256" key="2">
    <source>
        <dbReference type="ARBA" id="ARBA00023315"/>
    </source>
</evidence>
<dbReference type="EMBL" id="CM001889">
    <property type="protein sequence ID" value="EOY47389.1"/>
    <property type="molecule type" value="Genomic_DNA"/>
</dbReference>
<organism evidence="4 5">
    <name type="scientific">Streptomyces lividans 1326</name>
    <dbReference type="NCBI Taxonomy" id="1200984"/>
    <lineage>
        <taxon>Bacteria</taxon>
        <taxon>Bacillati</taxon>
        <taxon>Actinomycetota</taxon>
        <taxon>Actinomycetes</taxon>
        <taxon>Kitasatosporales</taxon>
        <taxon>Streptomycetaceae</taxon>
        <taxon>Streptomyces</taxon>
    </lineage>
</organism>
<evidence type="ECO:0000313" key="5">
    <source>
        <dbReference type="Proteomes" id="UP000014062"/>
    </source>
</evidence>
<dbReference type="PANTHER" id="PTHR43877:SF2">
    <property type="entry name" value="AMINOALKYLPHOSPHONATE N-ACETYLTRANSFERASE-RELATED"/>
    <property type="match status" value="1"/>
</dbReference>
<dbReference type="PANTHER" id="PTHR43877">
    <property type="entry name" value="AMINOALKYLPHOSPHONATE N-ACETYLTRANSFERASE-RELATED-RELATED"/>
    <property type="match status" value="1"/>
</dbReference>
<name>A0A7U9DNT1_STRLI</name>
<dbReference type="InterPro" id="IPR050832">
    <property type="entry name" value="Bact_Acetyltransf"/>
</dbReference>
<dbReference type="GO" id="GO:0016747">
    <property type="term" value="F:acyltransferase activity, transferring groups other than amino-acyl groups"/>
    <property type="evidence" value="ECO:0007669"/>
    <property type="project" value="InterPro"/>
</dbReference>
<dbReference type="AlphaFoldDB" id="A0A7U9DNT1"/>
<dbReference type="SUPFAM" id="SSF55729">
    <property type="entry name" value="Acyl-CoA N-acyltransferases (Nat)"/>
    <property type="match status" value="1"/>
</dbReference>
<feature type="domain" description="N-acetyltransferase" evidence="3">
    <location>
        <begin position="67"/>
        <end position="213"/>
    </location>
</feature>
<evidence type="ECO:0000256" key="1">
    <source>
        <dbReference type="ARBA" id="ARBA00022679"/>
    </source>
</evidence>
<sequence length="227" mass="25524">MSACRLYERAGSPFVLPRSPRSNGARRAPTAHRWENALARDAGPRPTMRVMTWTVDPEPYDSPVAAALWRAYYTEVSDRWYRLHEGRATDPDELEREIAAYPGADLVPPRGRLLVARYGGEPAGSSGVRLLDHTTAELTRVFLYGPMRGRGGAALLVRAAEDAARALGAERMVLDTRGDLVEARALYARLGYTETEAYNESPYAEHWFAKRLRSDRDYRRPRSDRGS</sequence>
<proteinExistence type="predicted"/>
<keyword evidence="1 4" id="KW-0808">Transferase</keyword>
<dbReference type="InterPro" id="IPR000182">
    <property type="entry name" value="GNAT_dom"/>
</dbReference>
<dbReference type="CDD" id="cd04301">
    <property type="entry name" value="NAT_SF"/>
    <property type="match status" value="1"/>
</dbReference>
<dbReference type="PROSITE" id="PS51186">
    <property type="entry name" value="GNAT"/>
    <property type="match status" value="1"/>
</dbReference>
<dbReference type="Proteomes" id="UP000014062">
    <property type="component" value="Chromosome"/>
</dbReference>
<keyword evidence="2" id="KW-0012">Acyltransferase</keyword>
<dbReference type="InterPro" id="IPR016181">
    <property type="entry name" value="Acyl_CoA_acyltransferase"/>
</dbReference>
<gene>
    <name evidence="4" type="ORF">SLI_2674</name>
</gene>
<reference evidence="5" key="1">
    <citation type="journal article" date="2013" name="Genome Biol. Evol.">
        <title>The genome sequence of Streptomyces lividans 66 reveals a novel tRNA-dependent peptide biosynthetic system within a metal-related genomic island.</title>
        <authorList>
            <person name="Cruz-Morales P."/>
            <person name="Vijgenboom E."/>
            <person name="Iruegas-Bocardo F."/>
            <person name="Girard G."/>
            <person name="Yanez-Guerra L.A."/>
            <person name="Ramos-Aboites H.E."/>
            <person name="Pernodet J.L."/>
            <person name="Anne J."/>
            <person name="van Wezel G.P."/>
            <person name="Barona-Gomez F."/>
        </authorList>
    </citation>
    <scope>NUCLEOTIDE SEQUENCE [LARGE SCALE GENOMIC DNA]</scope>
    <source>
        <strain evidence="5">1326</strain>
    </source>
</reference>
<protein>
    <submittedName>
        <fullName evidence="4">Acetyltransferase</fullName>
    </submittedName>
</protein>
<evidence type="ECO:0000313" key="4">
    <source>
        <dbReference type="EMBL" id="EOY47389.1"/>
    </source>
</evidence>
<dbReference type="Gene3D" id="3.40.630.30">
    <property type="match status" value="1"/>
</dbReference>
<dbReference type="Pfam" id="PF00583">
    <property type="entry name" value="Acetyltransf_1"/>
    <property type="match status" value="1"/>
</dbReference>
<accession>A0A7U9DNT1</accession>
<evidence type="ECO:0000259" key="3">
    <source>
        <dbReference type="PROSITE" id="PS51186"/>
    </source>
</evidence>